<accession>G3PF86</accession>
<proteinExistence type="predicted"/>
<dbReference type="Bgee" id="ENSGACG00000012300">
    <property type="expression patterns" value="Expressed in spleen and 9 other cell types or tissues"/>
</dbReference>
<reference evidence="1" key="2">
    <citation type="submission" date="2024-04" db="UniProtKB">
        <authorList>
            <consortium name="Ensembl"/>
        </authorList>
    </citation>
    <scope>IDENTIFICATION</scope>
</reference>
<name>G3PF86_GASAC</name>
<reference evidence="1" key="1">
    <citation type="submission" date="2006-01" db="EMBL/GenBank/DDBJ databases">
        <authorList>
            <person name="Lindblad-Toh K."/>
            <person name="Mauceli E."/>
            <person name="Grabherr M."/>
            <person name="Chang J.L."/>
            <person name="Lander E.S."/>
        </authorList>
    </citation>
    <scope>NUCLEOTIDE SEQUENCE [LARGE SCALE GENOMIC DNA]</scope>
</reference>
<organism evidence="1">
    <name type="scientific">Gasterosteus aculeatus</name>
    <name type="common">Three-spined stickleback</name>
    <dbReference type="NCBI Taxonomy" id="69293"/>
    <lineage>
        <taxon>Eukaryota</taxon>
        <taxon>Metazoa</taxon>
        <taxon>Chordata</taxon>
        <taxon>Craniata</taxon>
        <taxon>Vertebrata</taxon>
        <taxon>Euteleostomi</taxon>
        <taxon>Actinopterygii</taxon>
        <taxon>Neopterygii</taxon>
        <taxon>Teleostei</taxon>
        <taxon>Neoteleostei</taxon>
        <taxon>Acanthomorphata</taxon>
        <taxon>Eupercaria</taxon>
        <taxon>Perciformes</taxon>
        <taxon>Cottioidei</taxon>
        <taxon>Gasterosteales</taxon>
        <taxon>Gasterosteidae</taxon>
        <taxon>Gasterosteus</taxon>
    </lineage>
</organism>
<evidence type="ECO:0000313" key="1">
    <source>
        <dbReference type="Ensembl" id="ENSGACP00000016260.1"/>
    </source>
</evidence>
<dbReference type="AlphaFoldDB" id="G3PF86"/>
<protein>
    <submittedName>
        <fullName evidence="1">Uncharacterized protein</fullName>
    </submittedName>
</protein>
<dbReference type="Ensembl" id="ENSGACT00000016292.1">
    <property type="protein sequence ID" value="ENSGACP00000016260.1"/>
    <property type="gene ID" value="ENSGACG00000012300.1"/>
</dbReference>
<sequence length="87" mass="9740">MSTQSKTKAFEEEGADKKRVRPLRMLTFWKAKDPPPQNVTSSAMVRHTALLNTPSQSPHVDPAWTTNDGHAEQFLLPESYGEDSASR</sequence>
<dbReference type="InParanoid" id="G3PF86"/>